<proteinExistence type="predicted"/>
<evidence type="ECO:0000313" key="2">
    <source>
        <dbReference type="Proteomes" id="UP000186922"/>
    </source>
</evidence>
<accession>A0A1D1UU37</accession>
<gene>
    <name evidence="1" type="primary">RvY_04179-1</name>
    <name evidence="1" type="synonym">RvY_04179.1</name>
    <name evidence="1" type="ORF">RvY_04179</name>
</gene>
<evidence type="ECO:0000313" key="1">
    <source>
        <dbReference type="EMBL" id="GAU92030.1"/>
    </source>
</evidence>
<name>A0A1D1UU37_RAMVA</name>
<sequence length="77" mass="8509">MAELTNTNGESIVENVQIWHMRFRCDCDDSGCRVGIFQLEAISEGLIGAVECSMLFLEYINCMQGYAFNADMTGAAC</sequence>
<dbReference type="AlphaFoldDB" id="A0A1D1UU37"/>
<protein>
    <submittedName>
        <fullName evidence="1">Uncharacterized protein</fullName>
    </submittedName>
</protein>
<keyword evidence="2" id="KW-1185">Reference proteome</keyword>
<dbReference type="Proteomes" id="UP000186922">
    <property type="component" value="Unassembled WGS sequence"/>
</dbReference>
<reference evidence="1 2" key="1">
    <citation type="journal article" date="2016" name="Nat. Commun.">
        <title>Extremotolerant tardigrade genome and improved radiotolerance of human cultured cells by tardigrade-unique protein.</title>
        <authorList>
            <person name="Hashimoto T."/>
            <person name="Horikawa D.D."/>
            <person name="Saito Y."/>
            <person name="Kuwahara H."/>
            <person name="Kozuka-Hata H."/>
            <person name="Shin-I T."/>
            <person name="Minakuchi Y."/>
            <person name="Ohishi K."/>
            <person name="Motoyama A."/>
            <person name="Aizu T."/>
            <person name="Enomoto A."/>
            <person name="Kondo K."/>
            <person name="Tanaka S."/>
            <person name="Hara Y."/>
            <person name="Koshikawa S."/>
            <person name="Sagara H."/>
            <person name="Miura T."/>
            <person name="Yokobori S."/>
            <person name="Miyagawa K."/>
            <person name="Suzuki Y."/>
            <person name="Kubo T."/>
            <person name="Oyama M."/>
            <person name="Kohara Y."/>
            <person name="Fujiyama A."/>
            <person name="Arakawa K."/>
            <person name="Katayama T."/>
            <person name="Toyoda A."/>
            <person name="Kunieda T."/>
        </authorList>
    </citation>
    <scope>NUCLEOTIDE SEQUENCE [LARGE SCALE GENOMIC DNA]</scope>
    <source>
        <strain evidence="1 2">YOKOZUNA-1</strain>
    </source>
</reference>
<organism evidence="1 2">
    <name type="scientific">Ramazzottius varieornatus</name>
    <name type="common">Water bear</name>
    <name type="synonym">Tardigrade</name>
    <dbReference type="NCBI Taxonomy" id="947166"/>
    <lineage>
        <taxon>Eukaryota</taxon>
        <taxon>Metazoa</taxon>
        <taxon>Ecdysozoa</taxon>
        <taxon>Tardigrada</taxon>
        <taxon>Eutardigrada</taxon>
        <taxon>Parachela</taxon>
        <taxon>Hypsibioidea</taxon>
        <taxon>Ramazzottiidae</taxon>
        <taxon>Ramazzottius</taxon>
    </lineage>
</organism>
<comment type="caution">
    <text evidence="1">The sequence shown here is derived from an EMBL/GenBank/DDBJ whole genome shotgun (WGS) entry which is preliminary data.</text>
</comment>
<dbReference type="EMBL" id="BDGG01000002">
    <property type="protein sequence ID" value="GAU92030.1"/>
    <property type="molecule type" value="Genomic_DNA"/>
</dbReference>